<keyword evidence="3" id="KW-1185">Reference proteome</keyword>
<evidence type="ECO:0000313" key="3">
    <source>
        <dbReference type="Proteomes" id="UP001482513"/>
    </source>
</evidence>
<feature type="transmembrane region" description="Helical" evidence="1">
    <location>
        <begin position="21"/>
        <end position="44"/>
    </location>
</feature>
<dbReference type="RefSeq" id="WP_190703409.1">
    <property type="nucleotide sequence ID" value="NZ_JAMPKX010000015.1"/>
</dbReference>
<evidence type="ECO:0000313" key="2">
    <source>
        <dbReference type="EMBL" id="MEP0949807.1"/>
    </source>
</evidence>
<proteinExistence type="predicted"/>
<name>A0ABV0KAK6_9CYAN</name>
<keyword evidence="1" id="KW-0812">Transmembrane</keyword>
<dbReference type="Proteomes" id="UP001482513">
    <property type="component" value="Unassembled WGS sequence"/>
</dbReference>
<reference evidence="2 3" key="1">
    <citation type="submission" date="2022-04" db="EMBL/GenBank/DDBJ databases">
        <title>Positive selection, recombination, and allopatry shape intraspecific diversity of widespread and dominant cyanobacteria.</title>
        <authorList>
            <person name="Wei J."/>
            <person name="Shu W."/>
            <person name="Hu C."/>
        </authorList>
    </citation>
    <scope>NUCLEOTIDE SEQUENCE [LARGE SCALE GENOMIC DNA]</scope>
    <source>
        <strain evidence="2 3">DQ-A4</strain>
    </source>
</reference>
<sequence length="46" mass="4992">MTDPNVSKRNPSATEKNVLKIDVPTLMVILTGLILLPLLVTGFISQ</sequence>
<organism evidence="2 3">
    <name type="scientific">Leptolyngbya subtilissima DQ-A4</name>
    <dbReference type="NCBI Taxonomy" id="2933933"/>
    <lineage>
        <taxon>Bacteria</taxon>
        <taxon>Bacillati</taxon>
        <taxon>Cyanobacteriota</taxon>
        <taxon>Cyanophyceae</taxon>
        <taxon>Leptolyngbyales</taxon>
        <taxon>Leptolyngbyaceae</taxon>
        <taxon>Leptolyngbya group</taxon>
        <taxon>Leptolyngbya</taxon>
    </lineage>
</organism>
<keyword evidence="1" id="KW-0472">Membrane</keyword>
<protein>
    <submittedName>
        <fullName evidence="2">Uncharacterized protein</fullName>
    </submittedName>
</protein>
<dbReference type="EMBL" id="JAMPKX010000015">
    <property type="protein sequence ID" value="MEP0949807.1"/>
    <property type="molecule type" value="Genomic_DNA"/>
</dbReference>
<comment type="caution">
    <text evidence="2">The sequence shown here is derived from an EMBL/GenBank/DDBJ whole genome shotgun (WGS) entry which is preliminary data.</text>
</comment>
<gene>
    <name evidence="2" type="ORF">NC992_23230</name>
</gene>
<accession>A0ABV0KAK6</accession>
<evidence type="ECO:0000256" key="1">
    <source>
        <dbReference type="SAM" id="Phobius"/>
    </source>
</evidence>
<keyword evidence="1" id="KW-1133">Transmembrane helix</keyword>